<accession>A0A2H1FCE2</accession>
<dbReference type="InterPro" id="IPR014729">
    <property type="entry name" value="Rossmann-like_a/b/a_fold"/>
</dbReference>
<reference evidence="2" key="1">
    <citation type="submission" date="2017-03" db="EMBL/GenBank/DDBJ databases">
        <authorList>
            <person name="Herbold C."/>
        </authorList>
    </citation>
    <scope>NUCLEOTIDE SEQUENCE [LARGE SCALE GENOMIC DNA]</scope>
</reference>
<sequence>MLSYAKSHNVDLIIMSSRGFGGFKKSLLERSQVKYLNIPTARS</sequence>
<gene>
    <name evidence="1" type="ORF">NCS_10241</name>
</gene>
<dbReference type="EMBL" id="LT841358">
    <property type="protein sequence ID" value="SMH70434.1"/>
    <property type="molecule type" value="Genomic_DNA"/>
</dbReference>
<organism evidence="1 2">
    <name type="scientific">Candidatus Nitrosotalea okcheonensis</name>
    <dbReference type="NCBI Taxonomy" id="1903276"/>
    <lineage>
        <taxon>Archaea</taxon>
        <taxon>Nitrososphaerota</taxon>
        <taxon>Nitrososphaeria</taxon>
        <taxon>Nitrosotaleales</taxon>
        <taxon>Nitrosotaleaceae</taxon>
        <taxon>Nitrosotalea</taxon>
    </lineage>
</organism>
<keyword evidence="2" id="KW-1185">Reference proteome</keyword>
<dbReference type="SUPFAM" id="SSF52402">
    <property type="entry name" value="Adenine nucleotide alpha hydrolases-like"/>
    <property type="match status" value="1"/>
</dbReference>
<dbReference type="Proteomes" id="UP000230607">
    <property type="component" value="Chromosome 1"/>
</dbReference>
<protein>
    <submittedName>
        <fullName evidence="1">Uncharacterized protein</fullName>
    </submittedName>
</protein>
<dbReference type="Gene3D" id="3.40.50.620">
    <property type="entry name" value="HUPs"/>
    <property type="match status" value="1"/>
</dbReference>
<dbReference type="AlphaFoldDB" id="A0A2H1FCE2"/>
<name>A0A2H1FCE2_9ARCH</name>
<evidence type="ECO:0000313" key="2">
    <source>
        <dbReference type="Proteomes" id="UP000230607"/>
    </source>
</evidence>
<evidence type="ECO:0000313" key="1">
    <source>
        <dbReference type="EMBL" id="SMH70434.1"/>
    </source>
</evidence>
<proteinExistence type="predicted"/>